<evidence type="ECO:0000313" key="1">
    <source>
        <dbReference type="EMBL" id="APT31898.1"/>
    </source>
</evidence>
<gene>
    <name evidence="1" type="ORF">MCBMB27_02607</name>
    <name evidence="2" type="ORF">SAMN05192567_11260</name>
</gene>
<proteinExistence type="predicted"/>
<organism evidence="2 4">
    <name type="scientific">Methylobacterium phyllosphaerae</name>
    <dbReference type="NCBI Taxonomy" id="418223"/>
    <lineage>
        <taxon>Bacteria</taxon>
        <taxon>Pseudomonadati</taxon>
        <taxon>Pseudomonadota</taxon>
        <taxon>Alphaproteobacteria</taxon>
        <taxon>Hyphomicrobiales</taxon>
        <taxon>Methylobacteriaceae</taxon>
        <taxon>Methylobacterium</taxon>
    </lineage>
</organism>
<sequence length="112" mass="12480">MSAPPPTYVYFLGDHEENGTTNVVATLDRSKLPAMLASWLDEVAASSTETVRGWSPEWVAKRAQEMREYREECESRLARSLEKADADLAADGRPWRLSNGWGGVILTVARLI</sequence>
<dbReference type="EMBL" id="FOPK01000012">
    <property type="protein sequence ID" value="SFH01908.1"/>
    <property type="molecule type" value="Genomic_DNA"/>
</dbReference>
<dbReference type="RefSeq" id="WP_075380548.1">
    <property type="nucleotide sequence ID" value="NZ_CP015367.1"/>
</dbReference>
<evidence type="ECO:0000313" key="4">
    <source>
        <dbReference type="Proteomes" id="UP000199140"/>
    </source>
</evidence>
<dbReference type="KEGG" id="mphy:MCBMB27_02607"/>
<reference evidence="2 4" key="2">
    <citation type="submission" date="2016-10" db="EMBL/GenBank/DDBJ databases">
        <authorList>
            <person name="Varghese N."/>
            <person name="Submissions S."/>
        </authorList>
    </citation>
    <scope>NUCLEOTIDE SEQUENCE [LARGE SCALE GENOMIC DNA]</scope>
    <source>
        <strain evidence="2 4">CBMB27</strain>
    </source>
</reference>
<reference evidence="1 3" key="1">
    <citation type="submission" date="2016-04" db="EMBL/GenBank/DDBJ databases">
        <title>Complete genome sequencing and analysis of CBMB27, Methylobacterium phyllosphaerae isolated from leaf tissues of rice (Oryza sativa L.).</title>
        <authorList>
            <person name="Lee Y."/>
            <person name="Hwangbo K."/>
            <person name="Chung H."/>
            <person name="Yoo J."/>
            <person name="Kim K.Y."/>
            <person name="Sa T.M."/>
            <person name="Um Y."/>
            <person name="Madhaiyan M."/>
        </authorList>
    </citation>
    <scope>NUCLEOTIDE SEQUENCE [LARGE SCALE GENOMIC DNA]</scope>
    <source>
        <strain evidence="1 3">CBMB27</strain>
    </source>
</reference>
<accession>A0AAE8HSK8</accession>
<dbReference type="Proteomes" id="UP000199140">
    <property type="component" value="Unassembled WGS sequence"/>
</dbReference>
<dbReference type="EMBL" id="CP015367">
    <property type="protein sequence ID" value="APT31898.1"/>
    <property type="molecule type" value="Genomic_DNA"/>
</dbReference>
<evidence type="ECO:0000313" key="3">
    <source>
        <dbReference type="Proteomes" id="UP000185487"/>
    </source>
</evidence>
<name>A0AAE8HSK8_9HYPH</name>
<keyword evidence="3" id="KW-1185">Reference proteome</keyword>
<evidence type="ECO:0000313" key="2">
    <source>
        <dbReference type="EMBL" id="SFH01908.1"/>
    </source>
</evidence>
<protein>
    <submittedName>
        <fullName evidence="2">Uncharacterized protein</fullName>
    </submittedName>
</protein>
<dbReference type="Proteomes" id="UP000185487">
    <property type="component" value="Chromosome"/>
</dbReference>
<dbReference type="AlphaFoldDB" id="A0AAE8HSK8"/>